<feature type="signal peptide" evidence="2">
    <location>
        <begin position="1"/>
        <end position="21"/>
    </location>
</feature>
<dbReference type="Proteomes" id="UP000318055">
    <property type="component" value="Chromosome"/>
</dbReference>
<keyword evidence="4" id="KW-1185">Reference proteome</keyword>
<feature type="chain" id="PRO_5021909166" evidence="2">
    <location>
        <begin position="22"/>
        <end position="94"/>
    </location>
</feature>
<reference evidence="3 4" key="1">
    <citation type="submission" date="2019-07" db="EMBL/GenBank/DDBJ databases">
        <title>Sphingomonas alkalisoli sp. nov., isolated from rhizosphere soil of Suaedae salsa.</title>
        <authorList>
            <person name="Zhang H."/>
            <person name="Xu L."/>
            <person name="Zhang J.-X."/>
            <person name="Sun J.-Q."/>
        </authorList>
    </citation>
    <scope>NUCLEOTIDE SEQUENCE [LARGE SCALE GENOMIC DNA]</scope>
    <source>
        <strain evidence="3 4">XS-10</strain>
    </source>
</reference>
<dbReference type="AlphaFoldDB" id="A0A518RC60"/>
<gene>
    <name evidence="3" type="ORF">FPZ54_02695</name>
</gene>
<evidence type="ECO:0000256" key="1">
    <source>
        <dbReference type="SAM" id="MobiDB-lite"/>
    </source>
</evidence>
<dbReference type="RefSeq" id="WP_145844778.1">
    <property type="nucleotide sequence ID" value="NZ_CP042239.1"/>
</dbReference>
<organism evidence="3 4">
    <name type="scientific">Sphingomonas suaedae</name>
    <dbReference type="NCBI Taxonomy" id="2599297"/>
    <lineage>
        <taxon>Bacteria</taxon>
        <taxon>Pseudomonadati</taxon>
        <taxon>Pseudomonadota</taxon>
        <taxon>Alphaproteobacteria</taxon>
        <taxon>Sphingomonadales</taxon>
        <taxon>Sphingomonadaceae</taxon>
        <taxon>Sphingomonas</taxon>
    </lineage>
</organism>
<name>A0A518RC60_9SPHN</name>
<sequence length="94" mass="9986">MRKFILLAGSALTVTAAPAFACDLELLGGPQRFNAFASYASHSAPATNLDIQVEANQPSPVEQQPEAVAEIVEPPADQGRDYDNGSPLPSETFR</sequence>
<evidence type="ECO:0000313" key="3">
    <source>
        <dbReference type="EMBL" id="QDX25038.1"/>
    </source>
</evidence>
<dbReference type="OrthoDB" id="9984601at2"/>
<dbReference type="KEGG" id="ssua:FPZ54_02695"/>
<protein>
    <submittedName>
        <fullName evidence="3">Uncharacterized protein</fullName>
    </submittedName>
</protein>
<proteinExistence type="predicted"/>
<feature type="region of interest" description="Disordered" evidence="1">
    <location>
        <begin position="72"/>
        <end position="94"/>
    </location>
</feature>
<keyword evidence="2" id="KW-0732">Signal</keyword>
<evidence type="ECO:0000256" key="2">
    <source>
        <dbReference type="SAM" id="SignalP"/>
    </source>
</evidence>
<dbReference type="EMBL" id="CP042239">
    <property type="protein sequence ID" value="QDX25038.1"/>
    <property type="molecule type" value="Genomic_DNA"/>
</dbReference>
<evidence type="ECO:0000313" key="4">
    <source>
        <dbReference type="Proteomes" id="UP000318055"/>
    </source>
</evidence>
<accession>A0A518RC60</accession>